<sequence length="391" mass="42550">MDFHLSKWRNQHESELQHSAKIPKLLLEPHQQQPQPPGSALPLFVPEPNGKLSTLSAFTDSVSAATRFPSMGSYFSLVQWQELELQALIFRYMSAGAAVPHELLQPIKKSLLHTPSYFLHHPLQHYPHYRPALLQSGYWGRAAMDPEPGRCRRTDGKKWRCSRDVVAGQKYCERHVHRGRNRSRKPVENPTPITTSTVEGGGGGTLKASPPIAALPSATVAGGSHFGLSGPSSSINLLHLNRSSSGSETEKKVLFEAQKDVSTDAKPDGHILRHFFDDWPRSLQESVTAGSNSGTINSVTCLSISMPGNSSSDVSLKLSTGNGEEPSSRDSNGEPEQPQMNWTSGWETNQVASMGGPLAEAFRSSISNSSPTSVLHQLPRASASEASFIST</sequence>
<dbReference type="PANTHER" id="PTHR31602:SF63">
    <property type="entry name" value="GROWTH-REGULATING FACTOR 3"/>
    <property type="match status" value="1"/>
</dbReference>
<accession>A0A6A1W7Y7</accession>
<evidence type="ECO:0000256" key="3">
    <source>
        <dbReference type="ARBA" id="ARBA00023242"/>
    </source>
</evidence>
<comment type="subcellular location">
    <subcellularLocation>
        <location evidence="1 4 5">Nucleus</location>
    </subcellularLocation>
</comment>
<dbReference type="InterPro" id="IPR031137">
    <property type="entry name" value="GRF"/>
</dbReference>
<evidence type="ECO:0000259" key="8">
    <source>
        <dbReference type="PROSITE" id="PS51667"/>
    </source>
</evidence>
<dbReference type="PROSITE" id="PS51667">
    <property type="entry name" value="WRC"/>
    <property type="match status" value="1"/>
</dbReference>
<evidence type="ECO:0000256" key="1">
    <source>
        <dbReference type="ARBA" id="ARBA00004123"/>
    </source>
</evidence>
<feature type="region of interest" description="Disordered" evidence="6">
    <location>
        <begin position="312"/>
        <end position="391"/>
    </location>
</feature>
<dbReference type="Proteomes" id="UP000516437">
    <property type="component" value="Chromosome 2"/>
</dbReference>
<dbReference type="PROSITE" id="PS51666">
    <property type="entry name" value="QLQ"/>
    <property type="match status" value="1"/>
</dbReference>
<dbReference type="InterPro" id="IPR014978">
    <property type="entry name" value="Gln-Leu-Gln_QLQ"/>
</dbReference>
<evidence type="ECO:0000313" key="9">
    <source>
        <dbReference type="EMBL" id="KAB1221285.1"/>
    </source>
</evidence>
<dbReference type="PANTHER" id="PTHR31602">
    <property type="entry name" value="GROWTH-REGULATING FACTOR 5"/>
    <property type="match status" value="1"/>
</dbReference>
<feature type="domain" description="QLQ" evidence="7">
    <location>
        <begin position="74"/>
        <end position="109"/>
    </location>
</feature>
<dbReference type="Pfam" id="PF08880">
    <property type="entry name" value="QLQ"/>
    <property type="match status" value="1"/>
</dbReference>
<feature type="domain" description="WRC" evidence="8">
    <location>
        <begin position="145"/>
        <end position="189"/>
    </location>
</feature>
<dbReference type="AlphaFoldDB" id="A0A6A1W7Y7"/>
<feature type="short sequence motif" description="Bipartite nuclear localization signal" evidence="4">
    <location>
        <begin position="178"/>
        <end position="185"/>
    </location>
</feature>
<evidence type="ECO:0000256" key="6">
    <source>
        <dbReference type="SAM" id="MobiDB-lite"/>
    </source>
</evidence>
<comment type="caution">
    <text evidence="9">The sequence shown here is derived from an EMBL/GenBank/DDBJ whole genome shotgun (WGS) entry which is preliminary data.</text>
</comment>
<evidence type="ECO:0000313" key="10">
    <source>
        <dbReference type="Proteomes" id="UP000516437"/>
    </source>
</evidence>
<keyword evidence="5" id="KW-0804">Transcription</keyword>
<dbReference type="GO" id="GO:0006355">
    <property type="term" value="P:regulation of DNA-templated transcription"/>
    <property type="evidence" value="ECO:0007669"/>
    <property type="project" value="InterPro"/>
</dbReference>
<feature type="compositionally biased region" description="Polar residues" evidence="6">
    <location>
        <begin position="338"/>
        <end position="352"/>
    </location>
</feature>
<feature type="region of interest" description="Disordered" evidence="6">
    <location>
        <begin position="177"/>
        <end position="204"/>
    </location>
</feature>
<comment type="function">
    <text evidence="5">Transcription activator.</text>
</comment>
<dbReference type="SMART" id="SM00951">
    <property type="entry name" value="QLQ"/>
    <property type="match status" value="1"/>
</dbReference>
<keyword evidence="5" id="KW-0805">Transcription regulation</keyword>
<dbReference type="InterPro" id="IPR014977">
    <property type="entry name" value="WRC_dom"/>
</dbReference>
<feature type="short sequence motif" description="Bipartite nuclear localization signal" evidence="4">
    <location>
        <begin position="150"/>
        <end position="160"/>
    </location>
</feature>
<dbReference type="GO" id="GO:0005634">
    <property type="term" value="C:nucleus"/>
    <property type="evidence" value="ECO:0007669"/>
    <property type="project" value="UniProtKB-SubCell"/>
</dbReference>
<reference evidence="9 10" key="1">
    <citation type="journal article" date="2019" name="Plant Biotechnol. J.">
        <title>The red bayberry genome and genetic basis of sex determination.</title>
        <authorList>
            <person name="Jia H.M."/>
            <person name="Jia H.J."/>
            <person name="Cai Q.L."/>
            <person name="Wang Y."/>
            <person name="Zhao H.B."/>
            <person name="Yang W.F."/>
            <person name="Wang G.Y."/>
            <person name="Li Y.H."/>
            <person name="Zhan D.L."/>
            <person name="Shen Y.T."/>
            <person name="Niu Q.F."/>
            <person name="Chang L."/>
            <person name="Qiu J."/>
            <person name="Zhao L."/>
            <person name="Xie H.B."/>
            <person name="Fu W.Y."/>
            <person name="Jin J."/>
            <person name="Li X.W."/>
            <person name="Jiao Y."/>
            <person name="Zhou C.C."/>
            <person name="Tu T."/>
            <person name="Chai C.Y."/>
            <person name="Gao J.L."/>
            <person name="Fan L.J."/>
            <person name="van de Weg E."/>
            <person name="Wang J.Y."/>
            <person name="Gao Z.S."/>
        </authorList>
    </citation>
    <scope>NUCLEOTIDE SEQUENCE [LARGE SCALE GENOMIC DNA]</scope>
    <source>
        <tissue evidence="9">Leaves</tissue>
    </source>
</reference>
<keyword evidence="3 4" id="KW-0539">Nucleus</keyword>
<dbReference type="Pfam" id="PF08879">
    <property type="entry name" value="WRC"/>
    <property type="match status" value="1"/>
</dbReference>
<evidence type="ECO:0000256" key="4">
    <source>
        <dbReference type="PROSITE-ProRule" id="PRU01002"/>
    </source>
</evidence>
<evidence type="ECO:0000256" key="5">
    <source>
        <dbReference type="RuleBase" id="RU367127"/>
    </source>
</evidence>
<dbReference type="OrthoDB" id="1927209at2759"/>
<comment type="domain">
    <text evidence="5">The QLQ domain and WRC domain may be involved in protein-protein interaction and DNA-binding, respectively.</text>
</comment>
<organism evidence="9 10">
    <name type="scientific">Morella rubra</name>
    <name type="common">Chinese bayberry</name>
    <dbReference type="NCBI Taxonomy" id="262757"/>
    <lineage>
        <taxon>Eukaryota</taxon>
        <taxon>Viridiplantae</taxon>
        <taxon>Streptophyta</taxon>
        <taxon>Embryophyta</taxon>
        <taxon>Tracheophyta</taxon>
        <taxon>Spermatophyta</taxon>
        <taxon>Magnoliopsida</taxon>
        <taxon>eudicotyledons</taxon>
        <taxon>Gunneridae</taxon>
        <taxon>Pentapetalae</taxon>
        <taxon>rosids</taxon>
        <taxon>fabids</taxon>
        <taxon>Fagales</taxon>
        <taxon>Myricaceae</taxon>
        <taxon>Morella</taxon>
    </lineage>
</organism>
<keyword evidence="10" id="KW-1185">Reference proteome</keyword>
<comment type="similarity">
    <text evidence="2 5">Belongs to the GRF family.</text>
</comment>
<dbReference type="GO" id="GO:0006351">
    <property type="term" value="P:DNA-templated transcription"/>
    <property type="evidence" value="ECO:0007669"/>
    <property type="project" value="UniProtKB-UniRule"/>
</dbReference>
<proteinExistence type="inferred from homology"/>
<protein>
    <recommendedName>
        <fullName evidence="5">Growth-regulating factor</fullName>
    </recommendedName>
</protein>
<feature type="compositionally biased region" description="Polar residues" evidence="6">
    <location>
        <begin position="312"/>
        <end position="322"/>
    </location>
</feature>
<feature type="compositionally biased region" description="Polar residues" evidence="6">
    <location>
        <begin position="364"/>
        <end position="375"/>
    </location>
</feature>
<dbReference type="EMBL" id="RXIC02000020">
    <property type="protein sequence ID" value="KAB1221285.1"/>
    <property type="molecule type" value="Genomic_DNA"/>
</dbReference>
<evidence type="ECO:0000256" key="2">
    <source>
        <dbReference type="ARBA" id="ARBA00008122"/>
    </source>
</evidence>
<name>A0A6A1W7Y7_9ROSI</name>
<evidence type="ECO:0000259" key="7">
    <source>
        <dbReference type="PROSITE" id="PS51666"/>
    </source>
</evidence>
<keyword evidence="5" id="KW-0010">Activator</keyword>
<gene>
    <name evidence="9" type="ORF">CJ030_MR2G005670</name>
</gene>
<dbReference type="GO" id="GO:0005524">
    <property type="term" value="F:ATP binding"/>
    <property type="evidence" value="ECO:0007669"/>
    <property type="project" value="UniProtKB-UniRule"/>
</dbReference>
<dbReference type="GO" id="GO:0099402">
    <property type="term" value="P:plant organ development"/>
    <property type="evidence" value="ECO:0007669"/>
    <property type="project" value="UniProtKB-ARBA"/>
</dbReference>